<comment type="caution">
    <text evidence="5">The sequence shown here is derived from an EMBL/GenBank/DDBJ whole genome shotgun (WGS) entry which is preliminary data.</text>
</comment>
<dbReference type="SMART" id="SM00091">
    <property type="entry name" value="PAS"/>
    <property type="match status" value="2"/>
</dbReference>
<dbReference type="Pfam" id="PF13188">
    <property type="entry name" value="PAS_8"/>
    <property type="match status" value="1"/>
</dbReference>
<dbReference type="RefSeq" id="WP_118875442.1">
    <property type="nucleotide sequence ID" value="NZ_QWEI01000002.1"/>
</dbReference>
<keyword evidence="6" id="KW-1185">Reference proteome</keyword>
<dbReference type="PROSITE" id="PS50112">
    <property type="entry name" value="PAS"/>
    <property type="match status" value="1"/>
</dbReference>
<keyword evidence="2" id="KW-0067">ATP-binding</keyword>
<dbReference type="GO" id="GO:0005524">
    <property type="term" value="F:ATP binding"/>
    <property type="evidence" value="ECO:0007669"/>
    <property type="project" value="UniProtKB-KW"/>
</dbReference>
<dbReference type="PANTHER" id="PTHR32071">
    <property type="entry name" value="TRANSCRIPTIONAL REGULATORY PROTEIN"/>
    <property type="match status" value="1"/>
</dbReference>
<dbReference type="InterPro" id="IPR002078">
    <property type="entry name" value="Sigma_54_int"/>
</dbReference>
<dbReference type="EMBL" id="QWEI01000002">
    <property type="protein sequence ID" value="RHW38408.1"/>
    <property type="molecule type" value="Genomic_DNA"/>
</dbReference>
<dbReference type="OrthoDB" id="9771372at2"/>
<reference evidence="5 6" key="1">
    <citation type="submission" date="2018-08" db="EMBL/GenBank/DDBJ databases">
        <title>Lysinibacillus sp. YLB-03 draft genome sequence.</title>
        <authorList>
            <person name="Yu L."/>
        </authorList>
    </citation>
    <scope>NUCLEOTIDE SEQUENCE [LARGE SCALE GENOMIC DNA]</scope>
    <source>
        <strain evidence="5 6">YLB-03</strain>
    </source>
</reference>
<evidence type="ECO:0000256" key="2">
    <source>
        <dbReference type="ARBA" id="ARBA00022840"/>
    </source>
</evidence>
<dbReference type="PANTHER" id="PTHR32071:SF57">
    <property type="entry name" value="C4-DICARBOXYLATE TRANSPORT TRANSCRIPTIONAL REGULATORY PROTEIN DCTD"/>
    <property type="match status" value="1"/>
</dbReference>
<keyword evidence="1" id="KW-0547">Nucleotide-binding</keyword>
<dbReference type="SUPFAM" id="SSF52540">
    <property type="entry name" value="P-loop containing nucleoside triphosphate hydrolases"/>
    <property type="match status" value="1"/>
</dbReference>
<dbReference type="SUPFAM" id="SSF54631">
    <property type="entry name" value="CBS-domain pair"/>
    <property type="match status" value="1"/>
</dbReference>
<organism evidence="5 6">
    <name type="scientific">Ureibacillus yapensis</name>
    <dbReference type="NCBI Taxonomy" id="2304605"/>
    <lineage>
        <taxon>Bacteria</taxon>
        <taxon>Bacillati</taxon>
        <taxon>Bacillota</taxon>
        <taxon>Bacilli</taxon>
        <taxon>Bacillales</taxon>
        <taxon>Caryophanaceae</taxon>
        <taxon>Ureibacillus</taxon>
    </lineage>
</organism>
<proteinExistence type="predicted"/>
<dbReference type="Pfam" id="PF00158">
    <property type="entry name" value="Sigma54_activat"/>
    <property type="match status" value="1"/>
</dbReference>
<dbReference type="CDD" id="cd00130">
    <property type="entry name" value="PAS"/>
    <property type="match status" value="1"/>
</dbReference>
<feature type="domain" description="Sigma-54 factor interaction" evidence="3">
    <location>
        <begin position="373"/>
        <end position="590"/>
    </location>
</feature>
<dbReference type="SUPFAM" id="SSF55785">
    <property type="entry name" value="PYP-like sensor domain (PAS domain)"/>
    <property type="match status" value="1"/>
</dbReference>
<evidence type="ECO:0000259" key="4">
    <source>
        <dbReference type="PROSITE" id="PS50112"/>
    </source>
</evidence>
<dbReference type="Gene3D" id="1.10.8.60">
    <property type="match status" value="1"/>
</dbReference>
<gene>
    <name evidence="5" type="ORF">D1B33_05880</name>
</gene>
<dbReference type="InterPro" id="IPR046342">
    <property type="entry name" value="CBS_dom_sf"/>
</dbReference>
<dbReference type="Pfam" id="PF00989">
    <property type="entry name" value="PAS"/>
    <property type="match status" value="1"/>
</dbReference>
<dbReference type="AlphaFoldDB" id="A0A396SAN6"/>
<name>A0A396SAN6_9BACL</name>
<feature type="domain" description="PAS" evidence="4">
    <location>
        <begin position="130"/>
        <end position="184"/>
    </location>
</feature>
<evidence type="ECO:0000259" key="3">
    <source>
        <dbReference type="PROSITE" id="PS50045"/>
    </source>
</evidence>
<dbReference type="Pfam" id="PF25601">
    <property type="entry name" value="AAA_lid_14"/>
    <property type="match status" value="1"/>
</dbReference>
<dbReference type="GO" id="GO:0006355">
    <property type="term" value="P:regulation of DNA-templated transcription"/>
    <property type="evidence" value="ECO:0007669"/>
    <property type="project" value="InterPro"/>
</dbReference>
<dbReference type="InterPro" id="IPR035965">
    <property type="entry name" value="PAS-like_dom_sf"/>
</dbReference>
<dbReference type="Proteomes" id="UP000265692">
    <property type="component" value="Unassembled WGS sequence"/>
</dbReference>
<evidence type="ECO:0000313" key="6">
    <source>
        <dbReference type="Proteomes" id="UP000265692"/>
    </source>
</evidence>
<dbReference type="Gene3D" id="3.30.450.20">
    <property type="entry name" value="PAS domain"/>
    <property type="match status" value="1"/>
</dbReference>
<dbReference type="InterPro" id="IPR058031">
    <property type="entry name" value="AAA_lid_NorR"/>
</dbReference>
<dbReference type="NCBIfam" id="TIGR00229">
    <property type="entry name" value="sensory_box"/>
    <property type="match status" value="1"/>
</dbReference>
<protein>
    <submittedName>
        <fullName evidence="5">PAS domain S-box protein</fullName>
    </submittedName>
</protein>
<dbReference type="CDD" id="cd00009">
    <property type="entry name" value="AAA"/>
    <property type="match status" value="1"/>
</dbReference>
<dbReference type="InterPro" id="IPR000014">
    <property type="entry name" value="PAS"/>
</dbReference>
<accession>A0A396SAN6</accession>
<dbReference type="InterPro" id="IPR027417">
    <property type="entry name" value="P-loop_NTPase"/>
</dbReference>
<dbReference type="Gene3D" id="1.10.10.60">
    <property type="entry name" value="Homeodomain-like"/>
    <property type="match status" value="1"/>
</dbReference>
<evidence type="ECO:0000313" key="5">
    <source>
        <dbReference type="EMBL" id="RHW38408.1"/>
    </source>
</evidence>
<evidence type="ECO:0000256" key="1">
    <source>
        <dbReference type="ARBA" id="ARBA00022741"/>
    </source>
</evidence>
<dbReference type="InterPro" id="IPR013767">
    <property type="entry name" value="PAS_fold"/>
</dbReference>
<sequence>MNHLLQYQKVGIYESPNYSLPTLINDFVKNDYDYGLIMDRFENIIGFFTNKQLLHYCHHVGFEHIEDIESLSSFIKKLNKNFKFILEDETDKLSVMNESDLYIVKRDSKIVGVIDQEGILNAVSKKQQYELHHFKTMFNAVPSGIIAVNIEGIITMINPAAERLAGVRKEKALGQFITDVVPPDGLLRVLQTGQGHVEKYKVRKWWYVSYREPIYDGKRLVGAVGVFTDISKMEMLSTELETVKHLVKENEVLMEHSNHGIAIIDVQGNIIRQNRQFHQLYLSIINDMKQRMQLFQAIQDVFQNQYSWHEIEIKTGKGKFYRFQFTSIKEEGSLKSIIARSIEITKEKEQEAITQQILETHKCLFENTCKSPFIAESEEMKELAKKIEKIAKVSAPVLIKGEMGTGRSAAAKQIVFESERKDAPLIEIDCFGKSHMELRRMFYKQGNLSQHLFQAASGGTLYFKNIDYLPLDLQEQLANLLFEQARTKSQHKNVSDVRLMASISKELSFEGPNAFSERLYYLLNAIILHIPLLEGRSFDVGIIIGYFIEKLKEKYHCKITITENALEFLTSRKWNRNLQEIHEILEQYIVNFPQNIIDEDQLVLFLSNGKTALKKLVNVNRVIPLKQAVVEVEKELIELVSSQDISYRKMAKILEVNPSTIIRKVRNMIDSEKEIQYQED</sequence>
<dbReference type="PROSITE" id="PS50045">
    <property type="entry name" value="SIGMA54_INTERACT_4"/>
    <property type="match status" value="1"/>
</dbReference>
<dbReference type="Gene3D" id="3.40.50.300">
    <property type="entry name" value="P-loop containing nucleotide triphosphate hydrolases"/>
    <property type="match status" value="1"/>
</dbReference>